<accession>A0A0S6W5Y8</accession>
<proteinExistence type="predicted"/>
<dbReference type="HOGENOM" id="CLU_154570_4_1_0"/>
<dbReference type="Pfam" id="PF03683">
    <property type="entry name" value="UPF0175"/>
    <property type="match status" value="1"/>
</dbReference>
<reference evidence="1" key="1">
    <citation type="journal article" date="2015" name="PeerJ">
        <title>First genomic representation of candidate bacterial phylum KSB3 points to enhanced environmental sensing as a trigger of wastewater bulking.</title>
        <authorList>
            <person name="Sekiguchi Y."/>
            <person name="Ohashi A."/>
            <person name="Parks D.H."/>
            <person name="Yamauchi T."/>
            <person name="Tyson G.W."/>
            <person name="Hugenholtz P."/>
        </authorList>
    </citation>
    <scope>NUCLEOTIDE SEQUENCE [LARGE SCALE GENOMIC DNA]</scope>
</reference>
<dbReference type="AlphaFoldDB" id="A0A0S6W5Y8"/>
<sequence length="93" mass="10951">MQPYTMTIQMPYDVFIHLHKSRIEAAQDIQRQAAIRYYKMRTLSLGKAAELADMTRFEFIDYLRFNGEPIFDYTSDELSEIHEDAAKLEEILG</sequence>
<organism evidence="1">
    <name type="scientific">Candidatus Moduliflexus flocculans</name>
    <dbReference type="NCBI Taxonomy" id="1499966"/>
    <lineage>
        <taxon>Bacteria</taxon>
        <taxon>Candidatus Moduliflexota</taxon>
        <taxon>Candidatus Moduliflexia</taxon>
        <taxon>Candidatus Moduliflexales</taxon>
        <taxon>Candidatus Moduliflexaceae</taxon>
    </lineage>
</organism>
<evidence type="ECO:0000313" key="1">
    <source>
        <dbReference type="EMBL" id="GAK53086.1"/>
    </source>
</evidence>
<evidence type="ECO:0000313" key="2">
    <source>
        <dbReference type="Proteomes" id="UP000030700"/>
    </source>
</evidence>
<dbReference type="STRING" id="1499966.U14_04345"/>
<gene>
    <name evidence="1" type="ORF">U14_04345</name>
</gene>
<dbReference type="Proteomes" id="UP000030700">
    <property type="component" value="Unassembled WGS sequence"/>
</dbReference>
<keyword evidence="2" id="KW-1185">Reference proteome</keyword>
<dbReference type="EMBL" id="DF820459">
    <property type="protein sequence ID" value="GAK53086.1"/>
    <property type="molecule type" value="Genomic_DNA"/>
</dbReference>
<dbReference type="InterPro" id="IPR005368">
    <property type="entry name" value="UPF0175"/>
</dbReference>
<name>A0A0S6W5Y8_9BACT</name>
<protein>
    <submittedName>
        <fullName evidence="1">Uncharacterized protein</fullName>
    </submittedName>
</protein>